<comment type="caution">
    <text evidence="2">The sequence shown here is derived from an EMBL/GenBank/DDBJ whole genome shotgun (WGS) entry which is preliminary data.</text>
</comment>
<evidence type="ECO:0000313" key="2">
    <source>
        <dbReference type="EMBL" id="KAK7471307.1"/>
    </source>
</evidence>
<dbReference type="Proteomes" id="UP001498398">
    <property type="component" value="Unassembled WGS sequence"/>
</dbReference>
<protein>
    <submittedName>
        <fullName evidence="2">Uncharacterized protein</fullName>
    </submittedName>
</protein>
<sequence>MKKTSKAGHLNSKIHCDSLKEYQQRLQTAHAQTAPIPQFVTFNSLPTSALAQENPRSTVPEKDLFGEIVMHNQNWTYHNSNGDPIILSAGSDPTTVIQNKQSQLYQQMDGLHLLHSHRLFNLDQNDNEEPNDLEESFVDMLQFRIDGLDSAHEDDGQSETMDVDTATSNSAAWLPHGSKTVSFPDLTFPGDMNVKTLDVYVRPSRQSAEVKTLG</sequence>
<accession>A0ABR1K434</accession>
<reference evidence="2 3" key="1">
    <citation type="submission" date="2024-01" db="EMBL/GenBank/DDBJ databases">
        <title>A draft genome for the cacao thread blight pathogen Marasmiellus scandens.</title>
        <authorList>
            <person name="Baruah I.K."/>
            <person name="Leung J."/>
            <person name="Bukari Y."/>
            <person name="Amoako-Attah I."/>
            <person name="Meinhardt L.W."/>
            <person name="Bailey B.A."/>
            <person name="Cohen S.P."/>
        </authorList>
    </citation>
    <scope>NUCLEOTIDE SEQUENCE [LARGE SCALE GENOMIC DNA]</scope>
    <source>
        <strain evidence="2 3">GH-19</strain>
    </source>
</reference>
<dbReference type="EMBL" id="JBANRG010000002">
    <property type="protein sequence ID" value="KAK7471307.1"/>
    <property type="molecule type" value="Genomic_DNA"/>
</dbReference>
<evidence type="ECO:0000256" key="1">
    <source>
        <dbReference type="SAM" id="MobiDB-lite"/>
    </source>
</evidence>
<evidence type="ECO:0000313" key="3">
    <source>
        <dbReference type="Proteomes" id="UP001498398"/>
    </source>
</evidence>
<gene>
    <name evidence="2" type="ORF">VKT23_002716</name>
</gene>
<organism evidence="2 3">
    <name type="scientific">Marasmiellus scandens</name>
    <dbReference type="NCBI Taxonomy" id="2682957"/>
    <lineage>
        <taxon>Eukaryota</taxon>
        <taxon>Fungi</taxon>
        <taxon>Dikarya</taxon>
        <taxon>Basidiomycota</taxon>
        <taxon>Agaricomycotina</taxon>
        <taxon>Agaricomycetes</taxon>
        <taxon>Agaricomycetidae</taxon>
        <taxon>Agaricales</taxon>
        <taxon>Marasmiineae</taxon>
        <taxon>Omphalotaceae</taxon>
        <taxon>Marasmiellus</taxon>
    </lineage>
</organism>
<feature type="region of interest" description="Disordered" evidence="1">
    <location>
        <begin position="150"/>
        <end position="171"/>
    </location>
</feature>
<name>A0ABR1K434_9AGAR</name>
<keyword evidence="3" id="KW-1185">Reference proteome</keyword>
<proteinExistence type="predicted"/>